<reference evidence="1 2" key="1">
    <citation type="journal article" date="2022" name="Plant J.">
        <title>Chromosome-level genome of Camellia lanceoleosa provides a valuable resource for understanding genome evolution and self-incompatibility.</title>
        <authorList>
            <person name="Gong W."/>
            <person name="Xiao S."/>
            <person name="Wang L."/>
            <person name="Liao Z."/>
            <person name="Chang Y."/>
            <person name="Mo W."/>
            <person name="Hu G."/>
            <person name="Li W."/>
            <person name="Zhao G."/>
            <person name="Zhu H."/>
            <person name="Hu X."/>
            <person name="Ji K."/>
            <person name="Xiang X."/>
            <person name="Song Q."/>
            <person name="Yuan D."/>
            <person name="Jin S."/>
            <person name="Zhang L."/>
        </authorList>
    </citation>
    <scope>NUCLEOTIDE SEQUENCE [LARGE SCALE GENOMIC DNA]</scope>
    <source>
        <strain evidence="1">SQ_2022a</strain>
    </source>
</reference>
<dbReference type="Proteomes" id="UP001060215">
    <property type="component" value="Chromosome 3"/>
</dbReference>
<evidence type="ECO:0000313" key="1">
    <source>
        <dbReference type="EMBL" id="KAI8027526.1"/>
    </source>
</evidence>
<proteinExistence type="predicted"/>
<protein>
    <submittedName>
        <fullName evidence="1">Uncharacterized protein</fullName>
    </submittedName>
</protein>
<sequence length="405" mass="45236">MENSPTFVVPLFLNILTSLFIFADKSLLTLAQRYKLLQLLRCFLISSFLFLLRLLPHPSLSLSPETYNYSHKPPKSQNYVPPAASASGYGGGGGGGGGGSGDSGIARALSQLLSIVTDIPVSSRKYEVVRSLAERLIEENLQERSEPLRAVNCAVLSAAFSRTLRQFEAAVMDRDQKRDLGGPSDEAMTTGEKREGGDYKKVRRVLRAVRDVAWTRFGKSREEMNRRGLGTSAEKLAAEVLWLAQKMAACGCVEEAVEKWASATQLAWLALFAEPRLQGSLVKVSAFLFKQAKVLGAEVDEESKKEQQRQTKMKMLMSWLPLLCRASNGTDSPVLSINERAELERVLEEIIDMLEEEEDQEKVLSLWLHHFTYCPSSDWPNLRACYTRWCNASRKALASPTRYMS</sequence>
<gene>
    <name evidence="1" type="ORF">LOK49_LG02G03006</name>
</gene>
<evidence type="ECO:0000313" key="2">
    <source>
        <dbReference type="Proteomes" id="UP001060215"/>
    </source>
</evidence>
<dbReference type="EMBL" id="CM045760">
    <property type="protein sequence ID" value="KAI8027526.1"/>
    <property type="molecule type" value="Genomic_DNA"/>
</dbReference>
<keyword evidence="2" id="KW-1185">Reference proteome</keyword>
<organism evidence="1 2">
    <name type="scientific">Camellia lanceoleosa</name>
    <dbReference type="NCBI Taxonomy" id="1840588"/>
    <lineage>
        <taxon>Eukaryota</taxon>
        <taxon>Viridiplantae</taxon>
        <taxon>Streptophyta</taxon>
        <taxon>Embryophyta</taxon>
        <taxon>Tracheophyta</taxon>
        <taxon>Spermatophyta</taxon>
        <taxon>Magnoliopsida</taxon>
        <taxon>eudicotyledons</taxon>
        <taxon>Gunneridae</taxon>
        <taxon>Pentapetalae</taxon>
        <taxon>asterids</taxon>
        <taxon>Ericales</taxon>
        <taxon>Theaceae</taxon>
        <taxon>Camellia</taxon>
    </lineage>
</organism>
<comment type="caution">
    <text evidence="1">The sequence shown here is derived from an EMBL/GenBank/DDBJ whole genome shotgun (WGS) entry which is preliminary data.</text>
</comment>
<accession>A0ACC0IQ34</accession>
<name>A0ACC0IQ34_9ERIC</name>